<organism evidence="2 3">
    <name type="scientific">Paracoccus seriniphilus</name>
    <dbReference type="NCBI Taxonomy" id="184748"/>
    <lineage>
        <taxon>Bacteria</taxon>
        <taxon>Pseudomonadati</taxon>
        <taxon>Pseudomonadota</taxon>
        <taxon>Alphaproteobacteria</taxon>
        <taxon>Rhodobacterales</taxon>
        <taxon>Paracoccaceae</taxon>
        <taxon>Paracoccus</taxon>
    </lineage>
</organism>
<evidence type="ECO:0000313" key="2">
    <source>
        <dbReference type="EMBL" id="SNT75988.1"/>
    </source>
</evidence>
<dbReference type="Proteomes" id="UP000198307">
    <property type="component" value="Unassembled WGS sequence"/>
</dbReference>
<dbReference type="RefSeq" id="WP_089345339.1">
    <property type="nucleotide sequence ID" value="NZ_CP067129.1"/>
</dbReference>
<name>A0A239Q0X8_9RHOB</name>
<accession>A0A239Q0X8</accession>
<dbReference type="EMBL" id="FZQB01000014">
    <property type="protein sequence ID" value="SNT75988.1"/>
    <property type="molecule type" value="Genomic_DNA"/>
</dbReference>
<gene>
    <name evidence="2" type="ORF">SAMN05444959_11446</name>
</gene>
<feature type="chain" id="PRO_5012851130" evidence="1">
    <location>
        <begin position="18"/>
        <end position="173"/>
    </location>
</feature>
<evidence type="ECO:0000313" key="3">
    <source>
        <dbReference type="Proteomes" id="UP000198307"/>
    </source>
</evidence>
<dbReference type="AlphaFoldDB" id="A0A239Q0X8"/>
<keyword evidence="1" id="KW-0732">Signal</keyword>
<feature type="signal peptide" evidence="1">
    <location>
        <begin position="1"/>
        <end position="17"/>
    </location>
</feature>
<dbReference type="InterPro" id="IPR021395">
    <property type="entry name" value="DUF3035"/>
</dbReference>
<dbReference type="PROSITE" id="PS51257">
    <property type="entry name" value="PROKAR_LIPOPROTEIN"/>
    <property type="match status" value="1"/>
</dbReference>
<dbReference type="OrthoDB" id="7876689at2"/>
<protein>
    <submittedName>
        <fullName evidence="2">Beta-barrel assembly machine subunit BamF</fullName>
    </submittedName>
</protein>
<evidence type="ECO:0000256" key="1">
    <source>
        <dbReference type="SAM" id="SignalP"/>
    </source>
</evidence>
<reference evidence="2 3" key="1">
    <citation type="submission" date="2017-07" db="EMBL/GenBank/DDBJ databases">
        <authorList>
            <person name="Sun Z.S."/>
            <person name="Albrecht U."/>
            <person name="Echele G."/>
            <person name="Lee C.C."/>
        </authorList>
    </citation>
    <scope>NUCLEOTIDE SEQUENCE [LARGE SCALE GENOMIC DNA]</scope>
    <source>
        <strain evidence="2 3">DSM 14827</strain>
    </source>
</reference>
<dbReference type="Pfam" id="PF11233">
    <property type="entry name" value="DUF3035"/>
    <property type="match status" value="1"/>
</dbReference>
<sequence>MRAFALMISVALTTGLAACSGDPHLMNIESGQSSPDEFAILPTKPLSMPPDLAILPSPTPGGSNITDPTPQADAVAALGGNPARLTDQGISASDQALVAYAARRGTNPAIRTELAEADLKWRSRHSRRPLEALFGTSVYLRAYRSMTLDAESEQLRWQRAGARTSTSPAPETE</sequence>
<proteinExistence type="predicted"/>
<keyword evidence="3" id="KW-1185">Reference proteome</keyword>